<dbReference type="GO" id="GO:0005737">
    <property type="term" value="C:cytoplasm"/>
    <property type="evidence" value="ECO:0007669"/>
    <property type="project" value="TreeGrafter"/>
</dbReference>
<evidence type="ECO:0000313" key="4">
    <source>
        <dbReference type="Proteomes" id="UP000594774"/>
    </source>
</evidence>
<dbReference type="EMBL" id="CP065628">
    <property type="protein sequence ID" value="QPR31654.1"/>
    <property type="molecule type" value="Genomic_DNA"/>
</dbReference>
<evidence type="ECO:0000313" key="3">
    <source>
        <dbReference type="EMBL" id="QQB83533.1"/>
    </source>
</evidence>
<proteinExistence type="predicted"/>
<dbReference type="SUPFAM" id="SSF53254">
    <property type="entry name" value="Phosphoglycerate mutase-like"/>
    <property type="match status" value="1"/>
</dbReference>
<dbReference type="Proteomes" id="UP000595198">
    <property type="component" value="Chromosome"/>
</dbReference>
<sequence>MPNKTNSQAAQQESQPTQPENQASKRATKHAKTTVVHLVRHGEVYNPDKILYGRLPGWHLSERGQRQAAATASSFEGHDIRYFACSPLQRTQETSRPFTEIIGMKPTLDEDLLEAGNSFEGLHIKGIDSALWNPKYWPRLRRPSVPSWGEPYEEIADRMFHAIERAREAAEGAEAVLVTHQLCIIAAQRRARYLKLAHNPATRQCDLASVTSLVFVGDTIVDVRYSEPAGHL</sequence>
<feature type="compositionally biased region" description="Polar residues" evidence="1">
    <location>
        <begin position="1"/>
        <end position="25"/>
    </location>
</feature>
<dbReference type="Pfam" id="PF00300">
    <property type="entry name" value="His_Phos_1"/>
    <property type="match status" value="1"/>
</dbReference>
<organism evidence="2 4">
    <name type="scientific">Corynebacterium amycolatum</name>
    <dbReference type="NCBI Taxonomy" id="43765"/>
    <lineage>
        <taxon>Bacteria</taxon>
        <taxon>Bacillati</taxon>
        <taxon>Actinomycetota</taxon>
        <taxon>Actinomycetes</taxon>
        <taxon>Mycobacteriales</taxon>
        <taxon>Corynebacteriaceae</taxon>
        <taxon>Corynebacterium</taxon>
    </lineage>
</organism>
<accession>A0AB37GCJ4</accession>
<dbReference type="InterPro" id="IPR050275">
    <property type="entry name" value="PGM_Phosphatase"/>
</dbReference>
<evidence type="ECO:0000313" key="5">
    <source>
        <dbReference type="Proteomes" id="UP000595198"/>
    </source>
</evidence>
<dbReference type="Proteomes" id="UP000594774">
    <property type="component" value="Chromosome"/>
</dbReference>
<dbReference type="EMBL" id="CP066023">
    <property type="protein sequence ID" value="QQB83533.1"/>
    <property type="molecule type" value="Genomic_DNA"/>
</dbReference>
<gene>
    <name evidence="2" type="ORF">I6G95_04275</name>
    <name evidence="3" type="ORF">I6H48_04855</name>
</gene>
<feature type="region of interest" description="Disordered" evidence="1">
    <location>
        <begin position="1"/>
        <end position="31"/>
    </location>
</feature>
<keyword evidence="5" id="KW-1185">Reference proteome</keyword>
<dbReference type="Gene3D" id="3.40.50.1240">
    <property type="entry name" value="Phosphoglycerate mutase-like"/>
    <property type="match status" value="1"/>
</dbReference>
<dbReference type="CDD" id="cd07067">
    <property type="entry name" value="HP_PGM_like"/>
    <property type="match status" value="1"/>
</dbReference>
<protein>
    <submittedName>
        <fullName evidence="2">Histidine phosphatase family protein</fullName>
    </submittedName>
</protein>
<dbReference type="SMART" id="SM00855">
    <property type="entry name" value="PGAM"/>
    <property type="match status" value="1"/>
</dbReference>
<dbReference type="GO" id="GO:0016791">
    <property type="term" value="F:phosphatase activity"/>
    <property type="evidence" value="ECO:0007669"/>
    <property type="project" value="TreeGrafter"/>
</dbReference>
<evidence type="ECO:0000256" key="1">
    <source>
        <dbReference type="SAM" id="MobiDB-lite"/>
    </source>
</evidence>
<name>A0AB37GCJ4_CORAY</name>
<dbReference type="PANTHER" id="PTHR48100:SF51">
    <property type="entry name" value="PHOSPHOGLYCERATE MUTASE"/>
    <property type="match status" value="1"/>
</dbReference>
<dbReference type="InterPro" id="IPR013078">
    <property type="entry name" value="His_Pase_superF_clade-1"/>
</dbReference>
<dbReference type="PANTHER" id="PTHR48100">
    <property type="entry name" value="BROAD-SPECIFICITY PHOSPHATASE YOR283W-RELATED"/>
    <property type="match status" value="1"/>
</dbReference>
<dbReference type="RefSeq" id="WP_076772585.1">
    <property type="nucleotide sequence ID" value="NZ_CP065628.1"/>
</dbReference>
<dbReference type="AlphaFoldDB" id="A0AB37GCJ4"/>
<reference evidence="4 5" key="1">
    <citation type="submission" date="2020-12" db="EMBL/GenBank/DDBJ databases">
        <title>FDA dAtabase for Regulatory Grade micrObial Sequences (FDA-ARGOS): Supporting development and validation of Infectious Disease Dx tests.</title>
        <authorList>
            <person name="Sproer C."/>
            <person name="Gronow S."/>
            <person name="Severitt S."/>
            <person name="Schroder I."/>
            <person name="Tallon L."/>
            <person name="Sadzewicz L."/>
            <person name="Zhao X."/>
            <person name="Boylan J."/>
            <person name="Ott S."/>
            <person name="Bowen H."/>
            <person name="Vavikolanu K."/>
            <person name="Mehta A."/>
            <person name="Aluvathingal J."/>
            <person name="Nadendla S."/>
            <person name="Lowell S."/>
            <person name="Myers T."/>
            <person name="Yan Y."/>
            <person name="Sichtig H."/>
        </authorList>
    </citation>
    <scope>NUCLEOTIDE SEQUENCE [LARGE SCALE GENOMIC DNA]</scope>
    <source>
        <strain evidence="2 4">FDAARGOS_938</strain>
        <strain evidence="3 5">FDAARGOS_991</strain>
    </source>
</reference>
<evidence type="ECO:0000313" key="2">
    <source>
        <dbReference type="EMBL" id="QPR31654.1"/>
    </source>
</evidence>
<dbReference type="InterPro" id="IPR029033">
    <property type="entry name" value="His_PPase_superfam"/>
</dbReference>